<dbReference type="Gene3D" id="4.10.60.10">
    <property type="entry name" value="Zinc finger, CCHC-type"/>
    <property type="match status" value="1"/>
</dbReference>
<dbReference type="GO" id="GO:0005737">
    <property type="term" value="C:cytoplasm"/>
    <property type="evidence" value="ECO:0007669"/>
    <property type="project" value="UniProtKB-ARBA"/>
</dbReference>
<dbReference type="GO" id="GO:0019899">
    <property type="term" value="F:enzyme binding"/>
    <property type="evidence" value="ECO:0007669"/>
    <property type="project" value="UniProtKB-ARBA"/>
</dbReference>
<dbReference type="EMBL" id="DS268454">
    <property type="protein sequence ID" value="EFP04433.1"/>
    <property type="molecule type" value="Genomic_DNA"/>
</dbReference>
<name>E3MLB6_CAERE</name>
<dbReference type="GO" id="GO:0003676">
    <property type="term" value="F:nucleic acid binding"/>
    <property type="evidence" value="ECO:0007669"/>
    <property type="project" value="InterPro"/>
</dbReference>
<protein>
    <recommendedName>
        <fullName evidence="3">CCHC-type domain-containing protein</fullName>
    </recommendedName>
</protein>
<proteinExistence type="predicted"/>
<dbReference type="SUPFAM" id="SSF57756">
    <property type="entry name" value="Retrovirus zinc finger-like domains"/>
    <property type="match status" value="1"/>
</dbReference>
<evidence type="ECO:0000313" key="5">
    <source>
        <dbReference type="Proteomes" id="UP000008281"/>
    </source>
</evidence>
<dbReference type="InterPro" id="IPR001878">
    <property type="entry name" value="Znf_CCHC"/>
</dbReference>
<dbReference type="InParanoid" id="E3MLB6"/>
<evidence type="ECO:0000256" key="2">
    <source>
        <dbReference type="SAM" id="MobiDB-lite"/>
    </source>
</evidence>
<keyword evidence="1" id="KW-0479">Metal-binding</keyword>
<feature type="compositionally biased region" description="Low complexity" evidence="2">
    <location>
        <begin position="290"/>
        <end position="309"/>
    </location>
</feature>
<feature type="domain" description="CCHC-type" evidence="3">
    <location>
        <begin position="211"/>
        <end position="228"/>
    </location>
</feature>
<dbReference type="SMART" id="SM00343">
    <property type="entry name" value="ZnF_C2HC"/>
    <property type="match status" value="2"/>
</dbReference>
<gene>
    <name evidence="4" type="ORF">CRE_25728</name>
</gene>
<dbReference type="OrthoDB" id="10674796at2759"/>
<feature type="compositionally biased region" description="Polar residues" evidence="2">
    <location>
        <begin position="15"/>
        <end position="36"/>
    </location>
</feature>
<dbReference type="HOGENOM" id="CLU_479996_0_0_1"/>
<dbReference type="PROSITE" id="PS50158">
    <property type="entry name" value="ZF_CCHC"/>
    <property type="match status" value="1"/>
</dbReference>
<feature type="region of interest" description="Disordered" evidence="2">
    <location>
        <begin position="408"/>
        <end position="445"/>
    </location>
</feature>
<dbReference type="AlphaFoldDB" id="E3MLB6"/>
<keyword evidence="1" id="KW-0862">Zinc</keyword>
<keyword evidence="1" id="KW-0863">Zinc-finger</keyword>
<feature type="region of interest" description="Disordered" evidence="2">
    <location>
        <begin position="284"/>
        <end position="320"/>
    </location>
</feature>
<reference evidence="4" key="1">
    <citation type="submission" date="2007-07" db="EMBL/GenBank/DDBJ databases">
        <title>PCAP assembly of the Caenorhabditis remanei genome.</title>
        <authorList>
            <consortium name="The Caenorhabditis remanei Sequencing Consortium"/>
            <person name="Wilson R.K."/>
        </authorList>
    </citation>
    <scope>NUCLEOTIDE SEQUENCE [LARGE SCALE GENOMIC DNA]</scope>
    <source>
        <strain evidence="4">PB4641</strain>
    </source>
</reference>
<feature type="region of interest" description="Disordered" evidence="2">
    <location>
        <begin position="526"/>
        <end position="545"/>
    </location>
</feature>
<accession>E3MLB6</accession>
<dbReference type="InterPro" id="IPR036875">
    <property type="entry name" value="Znf_CCHC_sf"/>
</dbReference>
<feature type="compositionally biased region" description="Low complexity" evidence="2">
    <location>
        <begin position="531"/>
        <end position="541"/>
    </location>
</feature>
<evidence type="ECO:0000256" key="1">
    <source>
        <dbReference type="PROSITE-ProRule" id="PRU00047"/>
    </source>
</evidence>
<feature type="region of interest" description="Disordered" evidence="2">
    <location>
        <begin position="15"/>
        <end position="41"/>
    </location>
</feature>
<organism evidence="5">
    <name type="scientific">Caenorhabditis remanei</name>
    <name type="common">Caenorhabditis vulgaris</name>
    <dbReference type="NCBI Taxonomy" id="31234"/>
    <lineage>
        <taxon>Eukaryota</taxon>
        <taxon>Metazoa</taxon>
        <taxon>Ecdysozoa</taxon>
        <taxon>Nematoda</taxon>
        <taxon>Chromadorea</taxon>
        <taxon>Rhabditida</taxon>
        <taxon>Rhabditina</taxon>
        <taxon>Rhabditomorpha</taxon>
        <taxon>Rhabditoidea</taxon>
        <taxon>Rhabditidae</taxon>
        <taxon>Peloderinae</taxon>
        <taxon>Caenorhabditis</taxon>
    </lineage>
</organism>
<dbReference type="STRING" id="31234.E3MLB6"/>
<feature type="compositionally biased region" description="Basic and acidic residues" evidence="2">
    <location>
        <begin position="412"/>
        <end position="435"/>
    </location>
</feature>
<evidence type="ECO:0000313" key="4">
    <source>
        <dbReference type="EMBL" id="EFP04433.1"/>
    </source>
</evidence>
<evidence type="ECO:0000259" key="3">
    <source>
        <dbReference type="PROSITE" id="PS50158"/>
    </source>
</evidence>
<dbReference type="Proteomes" id="UP000008281">
    <property type="component" value="Unassembled WGS sequence"/>
</dbReference>
<keyword evidence="5" id="KW-1185">Reference proteome</keyword>
<sequence length="568" mass="64792">MIPEIVFNSISPETEVSANTGRSTTSSKHVYTANKQKNSRQFKRFDTTSPFKHRDVRDLLKSAKRRLKRITDDQVRKHQWSETDVGLAPGDVGRRKTSENLKIQSFSGFSDAKISELARQSYSGNTTSKKEVAPEKFLIDLNPDSKSLVWLLDGCITSAGQPAPNAQLPTEPIASPTNIVIDYRDRVNQRDLSRNNRRRNHNGGGNEWSERKCYYCQKTGHYLRGCRQKREDRENGIITQRSNRDWNPRHNHQIDVNAVFRDDEVKALRDAIQARDEQIEELSKQLDRISQGSHYSTSESSTSEASHLRSTYDPPGESSADSLFHKALKLTMQSYHEYRKDPEYQNEVSLERLLERLNQAIKSLAIREAPSTTDQTPDTAREGEACLVPNQQPPEPTQLSTQLAASLANTATDHKDQDDCRDHRSERQGRDDDYGGRSSENDSQVSRREILLTFTGKCHYCGKVGHMARSHKLKQQSVANQQKSKDPVSNHQVIQVDAEEEASCLREMILWQDLRIHELKEWNDRLRRDNSSSTSGNQTSQADPPSAMALWTIFGQKNKFPRSKFNLV</sequence>
<dbReference type="GO" id="GO:0008270">
    <property type="term" value="F:zinc ion binding"/>
    <property type="evidence" value="ECO:0007669"/>
    <property type="project" value="UniProtKB-KW"/>
</dbReference>
<feature type="region of interest" description="Disordered" evidence="2">
    <location>
        <begin position="472"/>
        <end position="491"/>
    </location>
</feature>